<dbReference type="PROSITE" id="PS51318">
    <property type="entry name" value="TAT"/>
    <property type="match status" value="1"/>
</dbReference>
<dbReference type="AlphaFoldDB" id="U2TL12"/>
<dbReference type="GO" id="GO:0007155">
    <property type="term" value="P:cell adhesion"/>
    <property type="evidence" value="ECO:0007669"/>
    <property type="project" value="InterPro"/>
</dbReference>
<dbReference type="eggNOG" id="COG0803">
    <property type="taxonomic scope" value="Bacteria"/>
</dbReference>
<accession>U2TL12</accession>
<feature type="compositionally biased region" description="Acidic residues" evidence="5">
    <location>
        <begin position="145"/>
        <end position="155"/>
    </location>
</feature>
<dbReference type="InterPro" id="IPR006127">
    <property type="entry name" value="ZnuA-like"/>
</dbReference>
<comment type="caution">
    <text evidence="7">The sequence shown here is derived from an EMBL/GenBank/DDBJ whole genome shotgun (WGS) entry which is preliminary data.</text>
</comment>
<dbReference type="Gene3D" id="3.40.50.1980">
    <property type="entry name" value="Nitrogenase molybdenum iron protein domain"/>
    <property type="match status" value="2"/>
</dbReference>
<evidence type="ECO:0000256" key="3">
    <source>
        <dbReference type="ARBA" id="ARBA00022729"/>
    </source>
</evidence>
<dbReference type="GO" id="GO:0030001">
    <property type="term" value="P:metal ion transport"/>
    <property type="evidence" value="ECO:0007669"/>
    <property type="project" value="InterPro"/>
</dbReference>
<evidence type="ECO:0000256" key="2">
    <source>
        <dbReference type="ARBA" id="ARBA00022448"/>
    </source>
</evidence>
<dbReference type="SUPFAM" id="SSF53807">
    <property type="entry name" value="Helical backbone' metal receptor"/>
    <property type="match status" value="1"/>
</dbReference>
<dbReference type="OrthoDB" id="9810636at2"/>
<evidence type="ECO:0000313" key="7">
    <source>
        <dbReference type="EMBL" id="ERL06853.1"/>
    </source>
</evidence>
<protein>
    <submittedName>
        <fullName evidence="7">Periplasmic solute-binding family protein</fullName>
    </submittedName>
</protein>
<evidence type="ECO:0000256" key="5">
    <source>
        <dbReference type="SAM" id="MobiDB-lite"/>
    </source>
</evidence>
<name>U2TL12_9ACTN</name>
<dbReference type="GO" id="GO:0046872">
    <property type="term" value="F:metal ion binding"/>
    <property type="evidence" value="ECO:0007669"/>
    <property type="project" value="InterPro"/>
</dbReference>
<dbReference type="InterPro" id="IPR006129">
    <property type="entry name" value="AdhesinB"/>
</dbReference>
<organism evidence="7 8">
    <name type="scientific">Olsenella profusa F0195</name>
    <dbReference type="NCBI Taxonomy" id="1125712"/>
    <lineage>
        <taxon>Bacteria</taxon>
        <taxon>Bacillati</taxon>
        <taxon>Actinomycetota</taxon>
        <taxon>Coriobacteriia</taxon>
        <taxon>Coriobacteriales</taxon>
        <taxon>Atopobiaceae</taxon>
        <taxon>Olsenella</taxon>
    </lineage>
</organism>
<evidence type="ECO:0000256" key="4">
    <source>
        <dbReference type="RuleBase" id="RU003512"/>
    </source>
</evidence>
<keyword evidence="2 4" id="KW-0813">Transport</keyword>
<gene>
    <name evidence="7" type="ORF">HMPREF1316_0561</name>
</gene>
<dbReference type="InterPro" id="IPR006128">
    <property type="entry name" value="Lipoprotein_PsaA-like"/>
</dbReference>
<keyword evidence="3 6" id="KW-0732">Signal</keyword>
<evidence type="ECO:0000256" key="6">
    <source>
        <dbReference type="SAM" id="SignalP"/>
    </source>
</evidence>
<dbReference type="STRING" id="1125712.HMPREF1316_0561"/>
<dbReference type="CDD" id="cd01017">
    <property type="entry name" value="AdcA"/>
    <property type="match status" value="1"/>
</dbReference>
<dbReference type="PROSITE" id="PS51257">
    <property type="entry name" value="PROKAR_LIPOPROTEIN"/>
    <property type="match status" value="1"/>
</dbReference>
<dbReference type="PANTHER" id="PTHR42953">
    <property type="entry name" value="HIGH-AFFINITY ZINC UPTAKE SYSTEM PROTEIN ZNUA-RELATED"/>
    <property type="match status" value="1"/>
</dbReference>
<dbReference type="PRINTS" id="PR00690">
    <property type="entry name" value="ADHESNFAMILY"/>
</dbReference>
<keyword evidence="8" id="KW-1185">Reference proteome</keyword>
<feature type="signal peptide" evidence="6">
    <location>
        <begin position="1"/>
        <end position="26"/>
    </location>
</feature>
<dbReference type="PANTHER" id="PTHR42953:SF3">
    <property type="entry name" value="HIGH-AFFINITY ZINC UPTAKE SYSTEM PROTEIN ZNUA"/>
    <property type="match status" value="1"/>
</dbReference>
<evidence type="ECO:0000313" key="8">
    <source>
        <dbReference type="Proteomes" id="UP000016638"/>
    </source>
</evidence>
<dbReference type="RefSeq" id="WP_021726921.1">
    <property type="nucleotide sequence ID" value="NZ_AWEZ01000062.1"/>
</dbReference>
<feature type="region of interest" description="Disordered" evidence="5">
    <location>
        <begin position="136"/>
        <end position="159"/>
    </location>
</feature>
<dbReference type="EMBL" id="AWEZ01000062">
    <property type="protein sequence ID" value="ERL06853.1"/>
    <property type="molecule type" value="Genomic_DNA"/>
</dbReference>
<sequence length="327" mass="35097">MTYRTGVISRRHFLGLSILSAAACLAACGKGPDASTDASGKLRVAASFYPMYDFAQKVGGDRVDVTCLVPAGTEPHDWEPSTADLRTIANAQVLVYNGAGMEHWVADTLASLDAGTLTVVEASEGADLLKLSDDALEEERKEHEEAGEDPSEVSDTDPHCWLSPLVAKQELARIADGLSQAEPDGADVYHANAETWAAECDKLMQEFTDGLSGLANKTIVVSHEAFGYLCRDAGLTQLPIEGIEADAEPDAQQMSKIVDFVRENNVRTIFSEELVSSKVAQSIADATGATVEELNPLEGLSDEELAAGEDYFSVMRENLRKIEEALA</sequence>
<dbReference type="PATRIC" id="fig|1125712.3.peg.1982"/>
<dbReference type="InterPro" id="IPR006311">
    <property type="entry name" value="TAT_signal"/>
</dbReference>
<comment type="similarity">
    <text evidence="1 4">Belongs to the bacterial solute-binding protein 9 family.</text>
</comment>
<dbReference type="PRINTS" id="PR00691">
    <property type="entry name" value="ADHESINB"/>
</dbReference>
<dbReference type="Pfam" id="PF01297">
    <property type="entry name" value="ZnuA"/>
    <property type="match status" value="1"/>
</dbReference>
<reference evidence="7 8" key="1">
    <citation type="submission" date="2013-08" db="EMBL/GenBank/DDBJ databases">
        <authorList>
            <person name="Durkin A.S."/>
            <person name="Haft D.R."/>
            <person name="McCorrison J."/>
            <person name="Torralba M."/>
            <person name="Gillis M."/>
            <person name="Haft D.H."/>
            <person name="Methe B."/>
            <person name="Sutton G."/>
            <person name="Nelson K.E."/>
        </authorList>
    </citation>
    <scope>NUCLEOTIDE SEQUENCE [LARGE SCALE GENOMIC DNA]</scope>
    <source>
        <strain evidence="7 8">F0195</strain>
    </source>
</reference>
<evidence type="ECO:0000256" key="1">
    <source>
        <dbReference type="ARBA" id="ARBA00011028"/>
    </source>
</evidence>
<dbReference type="InterPro" id="IPR050492">
    <property type="entry name" value="Bact_metal-bind_prot9"/>
</dbReference>
<feature type="chain" id="PRO_5038387424" evidence="6">
    <location>
        <begin position="27"/>
        <end position="327"/>
    </location>
</feature>
<proteinExistence type="inferred from homology"/>
<dbReference type="Proteomes" id="UP000016638">
    <property type="component" value="Unassembled WGS sequence"/>
</dbReference>